<comment type="subcellular location">
    <subcellularLocation>
        <location evidence="1">Cytoplasm</location>
        <location evidence="1">Cytoskeleton</location>
    </subcellularLocation>
</comment>
<reference evidence="16 17" key="1">
    <citation type="submission" date="2015-01" db="EMBL/GenBank/DDBJ databases">
        <title>Evolution of Trichinella species and genotypes.</title>
        <authorList>
            <person name="Korhonen P.K."/>
            <person name="Edoardo P."/>
            <person name="Giuseppe L.R."/>
            <person name="Gasser R.B."/>
        </authorList>
    </citation>
    <scope>NUCLEOTIDE SEQUENCE [LARGE SCALE GENOMIC DNA]</scope>
    <source>
        <strain evidence="16">ISS3</strain>
    </source>
</reference>
<evidence type="ECO:0000256" key="1">
    <source>
        <dbReference type="ARBA" id="ARBA00004245"/>
    </source>
</evidence>
<dbReference type="OrthoDB" id="5919232at2759"/>
<dbReference type="InParanoid" id="A0A0V1BMS4"/>
<dbReference type="InterPro" id="IPR020902">
    <property type="entry name" value="Actin/actin-like_CS"/>
</dbReference>
<dbReference type="SUPFAM" id="SSF53067">
    <property type="entry name" value="Actin-like ATPase domain"/>
    <property type="match status" value="2"/>
</dbReference>
<feature type="domain" description="Helicase C-terminal" evidence="14">
    <location>
        <begin position="718"/>
        <end position="887"/>
    </location>
</feature>
<dbReference type="eggNOG" id="KOG0332">
    <property type="taxonomic scope" value="Eukaryota"/>
</dbReference>
<dbReference type="CDD" id="cd18787">
    <property type="entry name" value="SF2_C_DEAD"/>
    <property type="match status" value="2"/>
</dbReference>
<evidence type="ECO:0000256" key="3">
    <source>
        <dbReference type="ARBA" id="ARBA00012552"/>
    </source>
</evidence>
<dbReference type="GO" id="GO:0003676">
    <property type="term" value="F:nucleic acid binding"/>
    <property type="evidence" value="ECO:0007669"/>
    <property type="project" value="InterPro"/>
</dbReference>
<feature type="domain" description="DEAD-box RNA helicase Q" evidence="15">
    <location>
        <begin position="959"/>
        <end position="987"/>
    </location>
</feature>
<evidence type="ECO:0000256" key="4">
    <source>
        <dbReference type="ARBA" id="ARBA00022490"/>
    </source>
</evidence>
<evidence type="ECO:0000259" key="13">
    <source>
        <dbReference type="PROSITE" id="PS51192"/>
    </source>
</evidence>
<dbReference type="EMBL" id="JYDH01000026">
    <property type="protein sequence ID" value="KRY38285.1"/>
    <property type="molecule type" value="Genomic_DNA"/>
</dbReference>
<keyword evidence="4" id="KW-0963">Cytoplasm</keyword>
<dbReference type="InterPro" id="IPR014014">
    <property type="entry name" value="RNA_helicase_DEAD_Q_motif"/>
</dbReference>
<dbReference type="PROSITE" id="PS01132">
    <property type="entry name" value="ACTINS_ACT_LIKE"/>
    <property type="match status" value="1"/>
</dbReference>
<dbReference type="PROSITE" id="PS51192">
    <property type="entry name" value="HELICASE_ATP_BIND_1"/>
    <property type="match status" value="2"/>
</dbReference>
<evidence type="ECO:0000313" key="16">
    <source>
        <dbReference type="EMBL" id="KRY38285.1"/>
    </source>
</evidence>
<feature type="non-terminal residue" evidence="16">
    <location>
        <position position="1354"/>
    </location>
</feature>
<dbReference type="PROSITE" id="PS51195">
    <property type="entry name" value="Q_MOTIF"/>
    <property type="match status" value="2"/>
</dbReference>
<feature type="domain" description="Helicase ATP-binding" evidence="13">
    <location>
        <begin position="537"/>
        <end position="707"/>
    </location>
</feature>
<dbReference type="Pfam" id="PF00022">
    <property type="entry name" value="Actin"/>
    <property type="match status" value="1"/>
</dbReference>
<dbReference type="GO" id="GO:0003724">
    <property type="term" value="F:RNA helicase activity"/>
    <property type="evidence" value="ECO:0007669"/>
    <property type="project" value="UniProtKB-EC"/>
</dbReference>
<dbReference type="FunFam" id="3.90.640.10:FF:000047">
    <property type="entry name" value="Actin, alpha skeletal muscle"/>
    <property type="match status" value="1"/>
</dbReference>
<protein>
    <recommendedName>
        <fullName evidence="3">RNA helicase</fullName>
        <ecNumber evidence="3">3.6.4.13</ecNumber>
    </recommendedName>
</protein>
<evidence type="ECO:0000259" key="15">
    <source>
        <dbReference type="PROSITE" id="PS51195"/>
    </source>
</evidence>
<evidence type="ECO:0000256" key="10">
    <source>
        <dbReference type="ARBA" id="ARBA00049360"/>
    </source>
</evidence>
<evidence type="ECO:0000256" key="2">
    <source>
        <dbReference type="ARBA" id="ARBA00006752"/>
    </source>
</evidence>
<keyword evidence="5" id="KW-0547">Nucleotide-binding</keyword>
<feature type="domain" description="DEAD-box RNA helicase Q" evidence="15">
    <location>
        <begin position="504"/>
        <end position="532"/>
    </location>
</feature>
<organism evidence="16 17">
    <name type="scientific">Trichinella spiralis</name>
    <name type="common">Trichina worm</name>
    <dbReference type="NCBI Taxonomy" id="6334"/>
    <lineage>
        <taxon>Eukaryota</taxon>
        <taxon>Metazoa</taxon>
        <taxon>Ecdysozoa</taxon>
        <taxon>Nematoda</taxon>
        <taxon>Enoplea</taxon>
        <taxon>Dorylaimia</taxon>
        <taxon>Trichinellida</taxon>
        <taxon>Trichinellidae</taxon>
        <taxon>Trichinella</taxon>
    </lineage>
</organism>
<dbReference type="InterPro" id="IPR004000">
    <property type="entry name" value="Actin"/>
</dbReference>
<keyword evidence="8" id="KW-0067">ATP-binding</keyword>
<dbReference type="GO" id="GO:0005856">
    <property type="term" value="C:cytoskeleton"/>
    <property type="evidence" value="ECO:0007669"/>
    <property type="project" value="UniProtKB-SubCell"/>
</dbReference>
<sequence length="1354" mass="152769">LFGSAALYFSLSSNLSLVWTYHYKFSFHQMDPNSTRPVVIDNGSGVFKAGFAGDDGPISVFPSIIGRPRYQGVLIGMAKKSSYIGDEAQNMRGLMTLEYPIEHGIVTNWDDMEILWHHTFCNELRVAPKEHPVLLTEAPMNPKSNREKMVEIMFESFETPAMYVAIQAVLSLYASGRITGIVLDCGDGVSHTVPIYEGFAMPRAILRHDLAGRDLTNYMINMLTERGYSFTTTAEREIVRDIKEKLCFVAGDFEHAIITERMNRRLSTSYQLPDGHVIKIGSERFRCPEALFQPSLLGLECCGLPETINISIMKCDLDLRSQLYENVILSGGSTMFPGTEHRMTKELRVLGPEFTPHLNGSIQFGLVDPFWLLCQPFKICGFLTKIMKNTEAQLFIGSASEWRNECQNYIIISITKYFYGRFFNTRLCRSQDFVSLMCVTDVNCCVYKVHLLLVVMSRNAEGEIVYSKKEIALLRKLINDTLVDDSNSVFKIESRYGLVFKAAAHFEHLPLSYDILKQLCTHGYFKPSKIQATSIQFMLADSPVDVAIQSQSGTGKTVAFVLCVLQRLQLDNRWPQCLCLVPTYELAVQVRDVFCKLGSYSNSLSIALAARSTDATVPPHDQQITDQVIVGTSGTVIRWMHQLKCFDPKKLSIFILDEADLMLNLGSQIIHIIQTLRADCQRLLFSTTYNNAVRKLFLNVAKDPVTITVQNEGLVLDNIEQFYIKCKTNDEKLEAICNFYRTLVIGQCVIFCETRSTAHWLAVKIRAKGHHVAVLSGDMVLEQRAHAIKRFRKGEDRILIATNLCSKGIDIIQVNIVINFDLPRATALEVDIGEYIHCIGHCGRFGRRGLAFTFITDNEGLCGVQMIEYYLSKPVKMLDPFDQKNLTDLKSNVVSYSGFCILDVHLLLVVMSRNAEGEIVYSKKEIALLRKLINDTLVDDSNSVFKIESRYGLVYKAAAHFEHLPLSYDILKQLCTHGYFKPSKIQATSMQFMLADSPVDVAIQSQSGTGKTVAFVLCVLQRLQLDNRWPQCLCLVPTYELAVQVRDVFCKLGSYSNSLSIALATRSTDATVPPHDQQITDQVIVGTSGTVIRWMHQLKCFDPKKLNTFILDEADLMLNLGSQIIHIIQTLRADCQRLLFSTTYNNAVRKLFLNVAKDPVTITVQNEGLVLDNIEQFYIKCKTNDEKLEAICNFYRTLVIGQCVIFCETRSTAHWLAVKIRAKGHHVAVLSGDMVLEQRAHAIKRFRKGEDRILIATNLCSKGIDIIQVNIVINFDLPRATALEVDIGEYIHRIGHCGRFGRRGLAFTFITDNEGLCGVQMIEYYLSKPVKMLDPFDQKNLTDLKSMSTVDGMQ</sequence>
<dbReference type="GO" id="GO:0016787">
    <property type="term" value="F:hydrolase activity"/>
    <property type="evidence" value="ECO:0007669"/>
    <property type="project" value="UniProtKB-KW"/>
</dbReference>
<feature type="short sequence motif" description="Q motif" evidence="11">
    <location>
        <begin position="504"/>
        <end position="532"/>
    </location>
</feature>
<proteinExistence type="inferred from homology"/>
<dbReference type="SMART" id="SM00487">
    <property type="entry name" value="DEXDc"/>
    <property type="match status" value="2"/>
</dbReference>
<feature type="domain" description="Helicase ATP-binding" evidence="13">
    <location>
        <begin position="992"/>
        <end position="1162"/>
    </location>
</feature>
<dbReference type="Gene3D" id="3.40.50.300">
    <property type="entry name" value="P-loop containing nucleotide triphosphate hydrolases"/>
    <property type="match status" value="4"/>
</dbReference>
<evidence type="ECO:0000256" key="6">
    <source>
        <dbReference type="ARBA" id="ARBA00022801"/>
    </source>
</evidence>
<dbReference type="PROSITE" id="PS51194">
    <property type="entry name" value="HELICASE_CTER"/>
    <property type="match status" value="2"/>
</dbReference>
<keyword evidence="6" id="KW-0378">Hydrolase</keyword>
<comment type="caution">
    <text evidence="16">The sequence shown here is derived from an EMBL/GenBank/DDBJ whole genome shotgun (WGS) entry which is preliminary data.</text>
</comment>
<dbReference type="InterPro" id="IPR001650">
    <property type="entry name" value="Helicase_C-like"/>
</dbReference>
<keyword evidence="7" id="KW-0347">Helicase</keyword>
<dbReference type="GO" id="GO:0005524">
    <property type="term" value="F:ATP binding"/>
    <property type="evidence" value="ECO:0007669"/>
    <property type="project" value="UniProtKB-KW"/>
</dbReference>
<dbReference type="Gene3D" id="3.90.640.10">
    <property type="entry name" value="Actin, Chain A, domain 4"/>
    <property type="match status" value="1"/>
</dbReference>
<dbReference type="Proteomes" id="UP000054776">
    <property type="component" value="Unassembled WGS sequence"/>
</dbReference>
<dbReference type="PANTHER" id="PTHR47959:SF1">
    <property type="entry name" value="ATP-DEPENDENT RNA HELICASE DBPA"/>
    <property type="match status" value="1"/>
</dbReference>
<gene>
    <name evidence="16" type="ORF">T01_14957</name>
</gene>
<evidence type="ECO:0000259" key="14">
    <source>
        <dbReference type="PROSITE" id="PS51194"/>
    </source>
</evidence>
<dbReference type="SUPFAM" id="SSF52540">
    <property type="entry name" value="P-loop containing nucleoside triphosphate hydrolases"/>
    <property type="match status" value="2"/>
</dbReference>
<dbReference type="STRING" id="6334.A0A0V1BMS4"/>
<comment type="catalytic activity">
    <reaction evidence="10">
        <text>ATP + H2O = ADP + phosphate + H(+)</text>
        <dbReference type="Rhea" id="RHEA:13065"/>
        <dbReference type="ChEBI" id="CHEBI:15377"/>
        <dbReference type="ChEBI" id="CHEBI:15378"/>
        <dbReference type="ChEBI" id="CHEBI:30616"/>
        <dbReference type="ChEBI" id="CHEBI:43474"/>
        <dbReference type="ChEBI" id="CHEBI:456216"/>
    </reaction>
</comment>
<accession>A0A0V1BMS4</accession>
<dbReference type="SMART" id="SM00490">
    <property type="entry name" value="HELICc"/>
    <property type="match status" value="2"/>
</dbReference>
<dbReference type="Pfam" id="PF00270">
    <property type="entry name" value="DEAD"/>
    <property type="match status" value="2"/>
</dbReference>
<evidence type="ECO:0000256" key="7">
    <source>
        <dbReference type="ARBA" id="ARBA00022806"/>
    </source>
</evidence>
<dbReference type="GO" id="GO:0005829">
    <property type="term" value="C:cytosol"/>
    <property type="evidence" value="ECO:0007669"/>
    <property type="project" value="TreeGrafter"/>
</dbReference>
<evidence type="ECO:0000313" key="17">
    <source>
        <dbReference type="Proteomes" id="UP000054776"/>
    </source>
</evidence>
<name>A0A0V1BMS4_TRISP</name>
<dbReference type="InterPro" id="IPR043129">
    <property type="entry name" value="ATPase_NBD"/>
</dbReference>
<dbReference type="Gene3D" id="3.30.420.40">
    <property type="match status" value="2"/>
</dbReference>
<evidence type="ECO:0000256" key="5">
    <source>
        <dbReference type="ARBA" id="ARBA00022741"/>
    </source>
</evidence>
<feature type="non-terminal residue" evidence="16">
    <location>
        <position position="1"/>
    </location>
</feature>
<keyword evidence="9" id="KW-0206">Cytoskeleton</keyword>
<dbReference type="FunFam" id="3.30.420.40:FF:000291">
    <property type="entry name" value="Actin, alpha skeletal muscle"/>
    <property type="match status" value="1"/>
</dbReference>
<feature type="short sequence motif" description="Q motif" evidence="11">
    <location>
        <begin position="959"/>
        <end position="987"/>
    </location>
</feature>
<dbReference type="SMART" id="SM00268">
    <property type="entry name" value="ACTIN"/>
    <property type="match status" value="1"/>
</dbReference>
<dbReference type="InterPro" id="IPR027417">
    <property type="entry name" value="P-loop_NTPase"/>
</dbReference>
<feature type="domain" description="Helicase C-terminal" evidence="14">
    <location>
        <begin position="1173"/>
        <end position="1342"/>
    </location>
</feature>
<dbReference type="PRINTS" id="PR00190">
    <property type="entry name" value="ACTIN"/>
</dbReference>
<dbReference type="InterPro" id="IPR011545">
    <property type="entry name" value="DEAD/DEAH_box_helicase_dom"/>
</dbReference>
<evidence type="ECO:0000256" key="11">
    <source>
        <dbReference type="PROSITE-ProRule" id="PRU00552"/>
    </source>
</evidence>
<dbReference type="InterPro" id="IPR050079">
    <property type="entry name" value="DEAD_box_RNA_helicase"/>
</dbReference>
<dbReference type="Pfam" id="PF00271">
    <property type="entry name" value="Helicase_C"/>
    <property type="match status" value="2"/>
</dbReference>
<keyword evidence="17" id="KW-1185">Reference proteome</keyword>
<evidence type="ECO:0000256" key="12">
    <source>
        <dbReference type="RuleBase" id="RU000487"/>
    </source>
</evidence>
<dbReference type="EC" id="3.6.4.13" evidence="3"/>
<dbReference type="InterPro" id="IPR014001">
    <property type="entry name" value="Helicase_ATP-bd"/>
</dbReference>
<evidence type="ECO:0000256" key="9">
    <source>
        <dbReference type="ARBA" id="ARBA00023212"/>
    </source>
</evidence>
<dbReference type="PANTHER" id="PTHR47959">
    <property type="entry name" value="ATP-DEPENDENT RNA HELICASE RHLE-RELATED"/>
    <property type="match status" value="1"/>
</dbReference>
<comment type="similarity">
    <text evidence="2 12">Belongs to the actin family.</text>
</comment>
<evidence type="ECO:0000256" key="8">
    <source>
        <dbReference type="ARBA" id="ARBA00022840"/>
    </source>
</evidence>